<dbReference type="AlphaFoldDB" id="A0A427XWJ7"/>
<dbReference type="Gene3D" id="3.30.390.80">
    <property type="entry name" value="DNA repair protein Rad52/59/22"/>
    <property type="match status" value="1"/>
</dbReference>
<reference evidence="6 7" key="1">
    <citation type="submission" date="2018-11" db="EMBL/GenBank/DDBJ databases">
        <title>Genome sequence of Apiotrichum porosum DSM 27194.</title>
        <authorList>
            <person name="Aliyu H."/>
            <person name="Gorte O."/>
            <person name="Ochsenreither K."/>
        </authorList>
    </citation>
    <scope>NUCLEOTIDE SEQUENCE [LARGE SCALE GENOMIC DNA]</scope>
    <source>
        <strain evidence="6 7">DSM 27194</strain>
    </source>
</reference>
<evidence type="ECO:0000256" key="5">
    <source>
        <dbReference type="SAM" id="MobiDB-lite"/>
    </source>
</evidence>
<dbReference type="GO" id="GO:0005634">
    <property type="term" value="C:nucleus"/>
    <property type="evidence" value="ECO:0007669"/>
    <property type="project" value="TreeGrafter"/>
</dbReference>
<feature type="compositionally biased region" description="Polar residues" evidence="5">
    <location>
        <begin position="19"/>
        <end position="33"/>
    </location>
</feature>
<sequence>MTLSGHLLAQSLQQMDTSFGSTGLQPLQTPTHTNGYRNNNNNGNSSYRASPAPYNSGMGMGTMAGNDGSQWGAHHGSPMPWNSQFGGGGPGRFTQWSEERVATMQARLQRKLGPEYVSTRPGPGGGPKLSYIEGWKAVNLANDVFGFNGWSSSIVSLKTDFMDVNGEGRCNVGITCVVRITLQDGCYHEDIGYGHCENMKGKANALEKAQKEAVTDAVKRAMKHFGNVLGNCLYDRDYTKEVGKMRVPMVKLNANDLERRAEFAPQPAAGPSRAAASAVPQHVSGNSKPPPPAVRTPTRPPSPEPPLRSINDEFSFMEGDSEFAFMEEESFFDDMQAVAMDENIDPAPPAPRSMATAAAPASGAPAYQHRHRPDKPLQPAQQAAPAKVPTPPKSLNESAKGGDAEGGARKQVGGFAKPNGGSTSATSSASSASSRRLAAIMAASGNGAPAPAPRGAESPPNPAIPGGGVNAVAARAVTNLKVHGANLEINSSDQLDTTPGKYSAFTSARGVKREGSQSPSKGGPLHANGAPRVALSEETNTTDWQAKRSRIM</sequence>
<feature type="region of interest" description="Disordered" evidence="5">
    <location>
        <begin position="264"/>
        <end position="311"/>
    </location>
</feature>
<dbReference type="Proteomes" id="UP000279236">
    <property type="component" value="Unassembled WGS sequence"/>
</dbReference>
<feature type="compositionally biased region" description="Low complexity" evidence="5">
    <location>
        <begin position="34"/>
        <end position="48"/>
    </location>
</feature>
<organism evidence="6 7">
    <name type="scientific">Apiotrichum porosum</name>
    <dbReference type="NCBI Taxonomy" id="105984"/>
    <lineage>
        <taxon>Eukaryota</taxon>
        <taxon>Fungi</taxon>
        <taxon>Dikarya</taxon>
        <taxon>Basidiomycota</taxon>
        <taxon>Agaricomycotina</taxon>
        <taxon>Tremellomycetes</taxon>
        <taxon>Trichosporonales</taxon>
        <taxon>Trichosporonaceae</taxon>
        <taxon>Apiotrichum</taxon>
    </lineage>
</organism>
<evidence type="ECO:0000256" key="1">
    <source>
        <dbReference type="ARBA" id="ARBA00006638"/>
    </source>
</evidence>
<dbReference type="InterPro" id="IPR041247">
    <property type="entry name" value="Rad52_fam"/>
</dbReference>
<feature type="compositionally biased region" description="Low complexity" evidence="5">
    <location>
        <begin position="422"/>
        <end position="458"/>
    </location>
</feature>
<protein>
    <submittedName>
        <fullName evidence="6">DNA repair protein rad52</fullName>
    </submittedName>
</protein>
<dbReference type="PANTHER" id="PTHR12132">
    <property type="entry name" value="DNA REPAIR AND RECOMBINATION PROTEIN RAD52, RAD59"/>
    <property type="match status" value="1"/>
</dbReference>
<keyword evidence="7" id="KW-1185">Reference proteome</keyword>
<comment type="caution">
    <text evidence="6">The sequence shown here is derived from an EMBL/GenBank/DDBJ whole genome shotgun (WGS) entry which is preliminary data.</text>
</comment>
<dbReference type="InterPro" id="IPR007232">
    <property type="entry name" value="Rad52_Rad59_Rad22"/>
</dbReference>
<name>A0A427XWJ7_9TREE</name>
<dbReference type="PANTHER" id="PTHR12132:SF1">
    <property type="entry name" value="DNA REPAIR PROTEIN RAD52 HOMOLOG"/>
    <property type="match status" value="1"/>
</dbReference>
<dbReference type="STRING" id="105984.A0A427XWJ7"/>
<dbReference type="FunFam" id="3.30.390.80:FF:000001">
    <property type="entry name" value="DNA repair protein RAD52 homolog"/>
    <property type="match status" value="1"/>
</dbReference>
<dbReference type="GeneID" id="39591419"/>
<dbReference type="Pfam" id="PF04098">
    <property type="entry name" value="Rad52_Rad22"/>
    <property type="match status" value="1"/>
</dbReference>
<feature type="region of interest" description="Disordered" evidence="5">
    <location>
        <begin position="507"/>
        <end position="552"/>
    </location>
</feature>
<dbReference type="GO" id="GO:0045002">
    <property type="term" value="P:double-strand break repair via single-strand annealing"/>
    <property type="evidence" value="ECO:0007669"/>
    <property type="project" value="TreeGrafter"/>
</dbReference>
<evidence type="ECO:0000313" key="6">
    <source>
        <dbReference type="EMBL" id="RSH83212.1"/>
    </source>
</evidence>
<feature type="compositionally biased region" description="Low complexity" evidence="5">
    <location>
        <begin position="264"/>
        <end position="280"/>
    </location>
</feature>
<dbReference type="SUPFAM" id="SSF54768">
    <property type="entry name" value="dsRNA-binding domain-like"/>
    <property type="match status" value="1"/>
</dbReference>
<dbReference type="GO" id="GO:0000724">
    <property type="term" value="P:double-strand break repair via homologous recombination"/>
    <property type="evidence" value="ECO:0007669"/>
    <property type="project" value="TreeGrafter"/>
</dbReference>
<dbReference type="GO" id="GO:0003697">
    <property type="term" value="F:single-stranded DNA binding"/>
    <property type="evidence" value="ECO:0007669"/>
    <property type="project" value="UniProtKB-ARBA"/>
</dbReference>
<feature type="region of interest" description="Disordered" evidence="5">
    <location>
        <begin position="342"/>
        <end position="468"/>
    </location>
</feature>
<keyword evidence="4" id="KW-0234">DNA repair</keyword>
<dbReference type="RefSeq" id="XP_028477164.1">
    <property type="nucleotide sequence ID" value="XM_028622272.1"/>
</dbReference>
<dbReference type="InterPro" id="IPR042525">
    <property type="entry name" value="Rad52_Rad59_Rad22_sf"/>
</dbReference>
<feature type="compositionally biased region" description="Low complexity" evidence="5">
    <location>
        <begin position="377"/>
        <end position="387"/>
    </location>
</feature>
<keyword evidence="3" id="KW-0233">DNA recombination</keyword>
<feature type="compositionally biased region" description="Low complexity" evidence="5">
    <location>
        <begin position="352"/>
        <end position="366"/>
    </location>
</feature>
<feature type="compositionally biased region" description="Pro residues" evidence="5">
    <location>
        <begin position="288"/>
        <end position="306"/>
    </location>
</feature>
<comment type="similarity">
    <text evidence="1">Belongs to the RAD52 family.</text>
</comment>
<evidence type="ECO:0000256" key="2">
    <source>
        <dbReference type="ARBA" id="ARBA00022763"/>
    </source>
</evidence>
<dbReference type="EMBL" id="RSCE01000004">
    <property type="protein sequence ID" value="RSH83212.1"/>
    <property type="molecule type" value="Genomic_DNA"/>
</dbReference>
<evidence type="ECO:0000256" key="3">
    <source>
        <dbReference type="ARBA" id="ARBA00023172"/>
    </source>
</evidence>
<accession>A0A427XWJ7</accession>
<keyword evidence="2" id="KW-0227">DNA damage</keyword>
<feature type="region of interest" description="Disordered" evidence="5">
    <location>
        <begin position="19"/>
        <end position="78"/>
    </location>
</feature>
<evidence type="ECO:0000256" key="4">
    <source>
        <dbReference type="ARBA" id="ARBA00023204"/>
    </source>
</evidence>
<dbReference type="GO" id="GO:0006312">
    <property type="term" value="P:mitotic recombination"/>
    <property type="evidence" value="ECO:0007669"/>
    <property type="project" value="TreeGrafter"/>
</dbReference>
<proteinExistence type="inferred from homology"/>
<gene>
    <name evidence="6" type="primary">RAD52</name>
    <name evidence="6" type="ORF">EHS24_006876</name>
</gene>
<evidence type="ECO:0000313" key="7">
    <source>
        <dbReference type="Proteomes" id="UP000279236"/>
    </source>
</evidence>
<dbReference type="OrthoDB" id="206565at2759"/>